<proteinExistence type="predicted"/>
<sequence>MSALDSLIAQDAGAGNAQPSLDALIAQDAGGASPALTTSPAAPAPQASPWNAPGGFVMGMGDALRGGAQGIAHGLSWAADKIAPDSQLAKDARAALPQMQQTIDAQNQQYAQQRAASGGSGIDLARLAGNAVGTAPTLALGPEYAALSLPGKIGLGALQGAAGAGMMPTADPSNGQSFAAQKATQMGLGAALGGAAPAAVGGATAIGRGIWNVAQPVVQPGRFVGNGLAGAMSPQDAAAVAQSIRGAQQFVPGSLPTTAQAGASPMLVQTEKALANDSPDFRTALLNRTIGNNDARWNALMGVAQTPEALQAAQAARGGAAAPLYTAAHSATVPVDSTFTVLQSRPSVQAAMSKANTLAAEEGVALQWPSAKNPQISGQALDYLGRGLNDQISEAQRLGSDQQVRALTKTADAIDQWGQQNIPAIAQARAAYAAGSVPVNTMEVGQQIANGLGTRAMNAGGAPEIQMMPFRSALTSAMASGNAAKYGIDADALNSLQGIGQDLQRATISNSVRTPGSDTAYNLAANGWLARNLYGPNFQGATGLGKAVAAGGALLAGHPLAAGGALAASNKLGQSVGARLQGNLGSYLLDPNALLPFLDSRAAASSGQALPGPAVRGLLNYGRPAVVNGLLGGILQPANQ</sequence>
<reference evidence="1 2" key="1">
    <citation type="journal article" date="2024" name="Chem. Sci.">
        <title>Discovery of megapolipeptins by genome mining of a Burkholderiales bacteria collection.</title>
        <authorList>
            <person name="Paulo B.S."/>
            <person name="Recchia M.J.J."/>
            <person name="Lee S."/>
            <person name="Fergusson C.H."/>
            <person name="Romanowski S.B."/>
            <person name="Hernandez A."/>
            <person name="Krull N."/>
            <person name="Liu D.Y."/>
            <person name="Cavanagh H."/>
            <person name="Bos A."/>
            <person name="Gray C.A."/>
            <person name="Murphy B.T."/>
            <person name="Linington R.G."/>
            <person name="Eustaquio A.S."/>
        </authorList>
    </citation>
    <scope>NUCLEOTIDE SEQUENCE [LARGE SCALE GENOMIC DNA]</scope>
    <source>
        <strain evidence="1 2">RL18-126-BIB-B</strain>
    </source>
</reference>
<evidence type="ECO:0000313" key="1">
    <source>
        <dbReference type="EMBL" id="MFM0102005.1"/>
    </source>
</evidence>
<keyword evidence="2" id="KW-1185">Reference proteome</keyword>
<dbReference type="Proteomes" id="UP001629235">
    <property type="component" value="Unassembled WGS sequence"/>
</dbReference>
<protein>
    <submittedName>
        <fullName evidence="1">Uncharacterized protein</fullName>
    </submittedName>
</protein>
<comment type="caution">
    <text evidence="1">The sequence shown here is derived from an EMBL/GenBank/DDBJ whole genome shotgun (WGS) entry which is preliminary data.</text>
</comment>
<evidence type="ECO:0000313" key="2">
    <source>
        <dbReference type="Proteomes" id="UP001629235"/>
    </source>
</evidence>
<organism evidence="1 2">
    <name type="scientific">Paraburkholderia rhynchosiae</name>
    <dbReference type="NCBI Taxonomy" id="487049"/>
    <lineage>
        <taxon>Bacteria</taxon>
        <taxon>Pseudomonadati</taxon>
        <taxon>Pseudomonadota</taxon>
        <taxon>Betaproteobacteria</taxon>
        <taxon>Burkholderiales</taxon>
        <taxon>Burkholderiaceae</taxon>
        <taxon>Paraburkholderia</taxon>
    </lineage>
</organism>
<gene>
    <name evidence="1" type="ORF">PQR01_00455</name>
</gene>
<dbReference type="EMBL" id="JAQQDW010000001">
    <property type="protein sequence ID" value="MFM0102005.1"/>
    <property type="molecule type" value="Genomic_DNA"/>
</dbReference>
<name>A0ACC7N2Z6_9BURK</name>
<accession>A0ACC7N2Z6</accession>